<evidence type="ECO:0000256" key="2">
    <source>
        <dbReference type="ARBA" id="ARBA00006939"/>
    </source>
</evidence>
<dbReference type="InterPro" id="IPR050799">
    <property type="entry name" value="ZIP_Transporter"/>
</dbReference>
<keyword evidence="3 6" id="KW-0812">Transmembrane</keyword>
<organism evidence="7 8">
    <name type="scientific">Ciona intestinalis</name>
    <name type="common">Transparent sea squirt</name>
    <name type="synonym">Ascidia intestinalis</name>
    <dbReference type="NCBI Taxonomy" id="7719"/>
    <lineage>
        <taxon>Eukaryota</taxon>
        <taxon>Metazoa</taxon>
        <taxon>Chordata</taxon>
        <taxon>Tunicata</taxon>
        <taxon>Ascidiacea</taxon>
        <taxon>Phlebobranchia</taxon>
        <taxon>Cionidae</taxon>
        <taxon>Ciona</taxon>
    </lineage>
</organism>
<feature type="transmembrane region" description="Helical" evidence="6">
    <location>
        <begin position="51"/>
        <end position="73"/>
    </location>
</feature>
<dbReference type="Pfam" id="PF02535">
    <property type="entry name" value="Zip"/>
    <property type="match status" value="1"/>
</dbReference>
<dbReference type="AlphaFoldDB" id="H2XQ24"/>
<evidence type="ECO:0000256" key="6">
    <source>
        <dbReference type="SAM" id="Phobius"/>
    </source>
</evidence>
<dbReference type="PANTHER" id="PTHR12191:SF37">
    <property type="entry name" value="ZINC TRANSPORTER FOI"/>
    <property type="match status" value="1"/>
</dbReference>
<dbReference type="GO" id="GO:0071578">
    <property type="term" value="P:zinc ion import across plasma membrane"/>
    <property type="evidence" value="ECO:0000318"/>
    <property type="project" value="GO_Central"/>
</dbReference>
<proteinExistence type="inferred from homology"/>
<dbReference type="STRING" id="7719.ENSCINP00000031758"/>
<feature type="transmembrane region" description="Helical" evidence="6">
    <location>
        <begin position="117"/>
        <end position="134"/>
    </location>
</feature>
<dbReference type="PANTHER" id="PTHR12191">
    <property type="entry name" value="SOLUTE CARRIER FAMILY 39"/>
    <property type="match status" value="1"/>
</dbReference>
<dbReference type="OMA" id="ADHYSTP"/>
<keyword evidence="4 6" id="KW-1133">Transmembrane helix</keyword>
<keyword evidence="5 6" id="KW-0472">Membrane</keyword>
<dbReference type="InParanoid" id="H2XQ24"/>
<sequence length="377" mass="41812">FVLLHTSHSNRITTSDFSTICPTLLEVLDNSYERKLLENESENLAPSRSSIWGFGIISVTIISLCSLVGISVLPLMKRDIYDKILLYLISLAVGTLSSNAIFQLIPEGFGIEEDPMTVWRSAIIFGGFYLFYLTDHILERIFKVSHEHEGSDKSIVKKSFPVDGEQKTGSGDSLYATTSHESGSTLLEMPKTVDNQQFDNYQVDIQQCWAFKNYKSIKTVAWMITIADGIHNFIDGLAIGASFSVSILQGVSTSIAIFCEEFPHELGDFAVLLNAGMNIRQAAFYNFASACCCYLGLIVGILIGNDMSSARWIFALAGGVFLYISLAGMLPEAKAHSQNKKLRDRPWLCLILQHAGLLTGFTIMFLLTYFKDLISIS</sequence>
<dbReference type="FunCoup" id="H2XQ24">
    <property type="interactions" value="2"/>
</dbReference>
<evidence type="ECO:0000256" key="5">
    <source>
        <dbReference type="ARBA" id="ARBA00023136"/>
    </source>
</evidence>
<accession>H2XQ24</accession>
<feature type="transmembrane region" description="Helical" evidence="6">
    <location>
        <begin position="309"/>
        <end position="326"/>
    </location>
</feature>
<name>H2XQ24_CIOIN</name>
<dbReference type="Ensembl" id="ENSCINT00000035603.1">
    <property type="protein sequence ID" value="ENSCINP00000031758.1"/>
    <property type="gene ID" value="ENSCING00000017931.1"/>
</dbReference>
<dbReference type="InterPro" id="IPR003689">
    <property type="entry name" value="ZIP"/>
</dbReference>
<evidence type="ECO:0000256" key="1">
    <source>
        <dbReference type="ARBA" id="ARBA00004141"/>
    </source>
</evidence>
<comment type="similarity">
    <text evidence="2">Belongs to the ZIP transporter (TC 2.A.5) family.</text>
</comment>
<evidence type="ECO:0000313" key="7">
    <source>
        <dbReference type="Ensembl" id="ENSCINP00000031758.1"/>
    </source>
</evidence>
<dbReference type="GO" id="GO:0005886">
    <property type="term" value="C:plasma membrane"/>
    <property type="evidence" value="ECO:0000318"/>
    <property type="project" value="GO_Central"/>
</dbReference>
<dbReference type="Proteomes" id="UP000008144">
    <property type="component" value="Chromosome 8"/>
</dbReference>
<dbReference type="GeneTree" id="ENSGT00940000171954"/>
<feature type="transmembrane region" description="Helical" evidence="6">
    <location>
        <begin position="283"/>
        <end position="303"/>
    </location>
</feature>
<feature type="transmembrane region" description="Helical" evidence="6">
    <location>
        <begin position="347"/>
        <end position="370"/>
    </location>
</feature>
<keyword evidence="8" id="KW-1185">Reference proteome</keyword>
<evidence type="ECO:0008006" key="9">
    <source>
        <dbReference type="Google" id="ProtNLM"/>
    </source>
</evidence>
<dbReference type="GO" id="GO:0140410">
    <property type="term" value="F:monoatomic cation:bicarbonate symporter activity"/>
    <property type="evidence" value="ECO:0000318"/>
    <property type="project" value="GO_Central"/>
</dbReference>
<evidence type="ECO:0000256" key="3">
    <source>
        <dbReference type="ARBA" id="ARBA00022692"/>
    </source>
</evidence>
<evidence type="ECO:0000313" key="8">
    <source>
        <dbReference type="Proteomes" id="UP000008144"/>
    </source>
</evidence>
<protein>
    <recommendedName>
        <fullName evidence="9">Zinc transporter ZIP14</fullName>
    </recommendedName>
</protein>
<reference evidence="7" key="4">
    <citation type="submission" date="2025-09" db="UniProtKB">
        <authorList>
            <consortium name="Ensembl"/>
        </authorList>
    </citation>
    <scope>IDENTIFICATION</scope>
</reference>
<dbReference type="GO" id="GO:0005385">
    <property type="term" value="F:zinc ion transmembrane transporter activity"/>
    <property type="evidence" value="ECO:0000318"/>
    <property type="project" value="GO_Central"/>
</dbReference>
<reference evidence="7" key="3">
    <citation type="submission" date="2025-08" db="UniProtKB">
        <authorList>
            <consortium name="Ensembl"/>
        </authorList>
    </citation>
    <scope>IDENTIFICATION</scope>
</reference>
<dbReference type="EMBL" id="EAAA01002788">
    <property type="status" value="NOT_ANNOTATED_CDS"/>
    <property type="molecule type" value="Genomic_DNA"/>
</dbReference>
<reference evidence="7" key="2">
    <citation type="journal article" date="2008" name="Genome Biol.">
        <title>Improved genome assembly and evidence-based global gene model set for the chordate Ciona intestinalis: new insight into intron and operon populations.</title>
        <authorList>
            <person name="Satou Y."/>
            <person name="Mineta K."/>
            <person name="Ogasawara M."/>
            <person name="Sasakura Y."/>
            <person name="Shoguchi E."/>
            <person name="Ueno K."/>
            <person name="Yamada L."/>
            <person name="Matsumoto J."/>
            <person name="Wasserscheid J."/>
            <person name="Dewar K."/>
            <person name="Wiley G.B."/>
            <person name="Macmil S.L."/>
            <person name="Roe B.A."/>
            <person name="Zeller R.W."/>
            <person name="Hastings K.E."/>
            <person name="Lemaire P."/>
            <person name="Lindquist E."/>
            <person name="Endo T."/>
            <person name="Hotta K."/>
            <person name="Inaba K."/>
        </authorList>
    </citation>
    <scope>NUCLEOTIDE SEQUENCE [LARGE SCALE GENOMIC DNA]</scope>
    <source>
        <strain evidence="7">wild type</strain>
    </source>
</reference>
<feature type="transmembrane region" description="Helical" evidence="6">
    <location>
        <begin position="85"/>
        <end position="105"/>
    </location>
</feature>
<evidence type="ECO:0000256" key="4">
    <source>
        <dbReference type="ARBA" id="ARBA00022989"/>
    </source>
</evidence>
<comment type="subcellular location">
    <subcellularLocation>
        <location evidence="1">Membrane</location>
        <topology evidence="1">Multi-pass membrane protein</topology>
    </subcellularLocation>
</comment>
<dbReference type="GO" id="GO:0030003">
    <property type="term" value="P:intracellular monoatomic cation homeostasis"/>
    <property type="evidence" value="ECO:0000318"/>
    <property type="project" value="GO_Central"/>
</dbReference>
<dbReference type="HOGENOM" id="CLU_015114_13_0_1"/>
<reference evidence="8" key="1">
    <citation type="journal article" date="2002" name="Science">
        <title>The draft genome of Ciona intestinalis: insights into chordate and vertebrate origins.</title>
        <authorList>
            <person name="Dehal P."/>
            <person name="Satou Y."/>
            <person name="Campbell R.K."/>
            <person name="Chapman J."/>
            <person name="Degnan B."/>
            <person name="De Tomaso A."/>
            <person name="Davidson B."/>
            <person name="Di Gregorio A."/>
            <person name="Gelpke M."/>
            <person name="Goodstein D.M."/>
            <person name="Harafuji N."/>
            <person name="Hastings K.E."/>
            <person name="Ho I."/>
            <person name="Hotta K."/>
            <person name="Huang W."/>
            <person name="Kawashima T."/>
            <person name="Lemaire P."/>
            <person name="Martinez D."/>
            <person name="Meinertzhagen I.A."/>
            <person name="Necula S."/>
            <person name="Nonaka M."/>
            <person name="Putnam N."/>
            <person name="Rash S."/>
            <person name="Saiga H."/>
            <person name="Satake M."/>
            <person name="Terry A."/>
            <person name="Yamada L."/>
            <person name="Wang H.G."/>
            <person name="Awazu S."/>
            <person name="Azumi K."/>
            <person name="Boore J."/>
            <person name="Branno M."/>
            <person name="Chin-Bow S."/>
            <person name="DeSantis R."/>
            <person name="Doyle S."/>
            <person name="Francino P."/>
            <person name="Keys D.N."/>
            <person name="Haga S."/>
            <person name="Hayashi H."/>
            <person name="Hino K."/>
            <person name="Imai K.S."/>
            <person name="Inaba K."/>
            <person name="Kano S."/>
            <person name="Kobayashi K."/>
            <person name="Kobayashi M."/>
            <person name="Lee B.I."/>
            <person name="Makabe K.W."/>
            <person name="Manohar C."/>
            <person name="Matassi G."/>
            <person name="Medina M."/>
            <person name="Mochizuki Y."/>
            <person name="Mount S."/>
            <person name="Morishita T."/>
            <person name="Miura S."/>
            <person name="Nakayama A."/>
            <person name="Nishizaka S."/>
            <person name="Nomoto H."/>
            <person name="Ohta F."/>
            <person name="Oishi K."/>
            <person name="Rigoutsos I."/>
            <person name="Sano M."/>
            <person name="Sasaki A."/>
            <person name="Sasakura Y."/>
            <person name="Shoguchi E."/>
            <person name="Shin-i T."/>
            <person name="Spagnuolo A."/>
            <person name="Stainier D."/>
            <person name="Suzuki M.M."/>
            <person name="Tassy O."/>
            <person name="Takatori N."/>
            <person name="Tokuoka M."/>
            <person name="Yagi K."/>
            <person name="Yoshizaki F."/>
            <person name="Wada S."/>
            <person name="Zhang C."/>
            <person name="Hyatt P.D."/>
            <person name="Larimer F."/>
            <person name="Detter C."/>
            <person name="Doggett N."/>
            <person name="Glavina T."/>
            <person name="Hawkins T."/>
            <person name="Richardson P."/>
            <person name="Lucas S."/>
            <person name="Kohara Y."/>
            <person name="Levine M."/>
            <person name="Satoh N."/>
            <person name="Rokhsar D.S."/>
        </authorList>
    </citation>
    <scope>NUCLEOTIDE SEQUENCE [LARGE SCALE GENOMIC DNA]</scope>
</reference>